<dbReference type="RefSeq" id="XP_047739535.1">
    <property type="nucleotide sequence ID" value="XM_047883579.1"/>
</dbReference>
<evidence type="ECO:0000256" key="1">
    <source>
        <dbReference type="SAM" id="SignalP"/>
    </source>
</evidence>
<organism evidence="2 3">
    <name type="scientific">Hyalella azteca</name>
    <name type="common">Amphipod</name>
    <dbReference type="NCBI Taxonomy" id="294128"/>
    <lineage>
        <taxon>Eukaryota</taxon>
        <taxon>Metazoa</taxon>
        <taxon>Ecdysozoa</taxon>
        <taxon>Arthropoda</taxon>
        <taxon>Crustacea</taxon>
        <taxon>Multicrustacea</taxon>
        <taxon>Malacostraca</taxon>
        <taxon>Eumalacostraca</taxon>
        <taxon>Peracarida</taxon>
        <taxon>Amphipoda</taxon>
        <taxon>Senticaudata</taxon>
        <taxon>Talitrida</taxon>
        <taxon>Talitroidea</taxon>
        <taxon>Hyalellidae</taxon>
        <taxon>Hyalella</taxon>
    </lineage>
</organism>
<reference evidence="3" key="1">
    <citation type="submission" date="2025-08" db="UniProtKB">
        <authorList>
            <consortium name="RefSeq"/>
        </authorList>
    </citation>
    <scope>IDENTIFICATION</scope>
    <source>
        <tissue evidence="3">Whole organism</tissue>
    </source>
</reference>
<proteinExistence type="predicted"/>
<name>A0A979FTV2_HYAAZ</name>
<sequence>MKRALMFLIAAATVASSAAGASLCRGALFLARQKILYSDDANKCARQDKTYASNFLASNGKCNNYESLTGYDAATCDPIHFNYSKCMLQPAKLLKPDNTFDYVAFETISLKNQCSTDTNFAKAYPNCKNSTMKYLNCVAREAQHMNGKHYFV</sequence>
<accession>A0A979FTV2</accession>
<gene>
    <name evidence="3" type="primary">LOC108674671</name>
</gene>
<protein>
    <submittedName>
        <fullName evidence="3">Uncharacterized protein LOC108674671</fullName>
    </submittedName>
</protein>
<dbReference type="AlphaFoldDB" id="A0A979FTV2"/>
<dbReference type="Proteomes" id="UP000694843">
    <property type="component" value="Unplaced"/>
</dbReference>
<keyword evidence="2" id="KW-1185">Reference proteome</keyword>
<evidence type="ECO:0000313" key="2">
    <source>
        <dbReference type="Proteomes" id="UP000694843"/>
    </source>
</evidence>
<feature type="signal peptide" evidence="1">
    <location>
        <begin position="1"/>
        <end position="20"/>
    </location>
</feature>
<feature type="chain" id="PRO_5037286209" evidence="1">
    <location>
        <begin position="21"/>
        <end position="152"/>
    </location>
</feature>
<evidence type="ECO:0000313" key="3">
    <source>
        <dbReference type="RefSeq" id="XP_047739535.1"/>
    </source>
</evidence>
<keyword evidence="1" id="KW-0732">Signal</keyword>
<dbReference type="KEGG" id="hazt:108674671"/>
<dbReference type="GeneID" id="108674671"/>